<evidence type="ECO:0000313" key="2">
    <source>
        <dbReference type="Proteomes" id="UP001497680"/>
    </source>
</evidence>
<protein>
    <submittedName>
        <fullName evidence="1">Uncharacterized protein</fullName>
    </submittedName>
</protein>
<comment type="caution">
    <text evidence="1">The sequence shown here is derived from an EMBL/GenBank/DDBJ whole genome shotgun (WGS) entry which is preliminary data.</text>
</comment>
<name>A0ACC0DEN2_9PEZI</name>
<dbReference type="Proteomes" id="UP001497680">
    <property type="component" value="Unassembled WGS sequence"/>
</dbReference>
<keyword evidence="2" id="KW-1185">Reference proteome</keyword>
<accession>A0ACC0DEN2</accession>
<evidence type="ECO:0000313" key="1">
    <source>
        <dbReference type="EMBL" id="KAI6091292.1"/>
    </source>
</evidence>
<proteinExistence type="predicted"/>
<dbReference type="EMBL" id="MU394287">
    <property type="protein sequence ID" value="KAI6091292.1"/>
    <property type="molecule type" value="Genomic_DNA"/>
</dbReference>
<organism evidence="1 2">
    <name type="scientific">Hypoxylon rubiginosum</name>
    <dbReference type="NCBI Taxonomy" id="110542"/>
    <lineage>
        <taxon>Eukaryota</taxon>
        <taxon>Fungi</taxon>
        <taxon>Dikarya</taxon>
        <taxon>Ascomycota</taxon>
        <taxon>Pezizomycotina</taxon>
        <taxon>Sordariomycetes</taxon>
        <taxon>Xylariomycetidae</taxon>
        <taxon>Xylariales</taxon>
        <taxon>Hypoxylaceae</taxon>
        <taxon>Hypoxylon</taxon>
    </lineage>
</organism>
<reference evidence="1 2" key="1">
    <citation type="journal article" date="2022" name="New Phytol.">
        <title>Ecological generalism drives hyperdiversity of secondary metabolite gene clusters in xylarialean endophytes.</title>
        <authorList>
            <person name="Franco M.E.E."/>
            <person name="Wisecaver J.H."/>
            <person name="Arnold A.E."/>
            <person name="Ju Y.M."/>
            <person name="Slot J.C."/>
            <person name="Ahrendt S."/>
            <person name="Moore L.P."/>
            <person name="Eastman K.E."/>
            <person name="Scott K."/>
            <person name="Konkel Z."/>
            <person name="Mondo S.J."/>
            <person name="Kuo A."/>
            <person name="Hayes R.D."/>
            <person name="Haridas S."/>
            <person name="Andreopoulos B."/>
            <person name="Riley R."/>
            <person name="LaButti K."/>
            <person name="Pangilinan J."/>
            <person name="Lipzen A."/>
            <person name="Amirebrahimi M."/>
            <person name="Yan J."/>
            <person name="Adam C."/>
            <person name="Keymanesh K."/>
            <person name="Ng V."/>
            <person name="Louie K."/>
            <person name="Northen T."/>
            <person name="Drula E."/>
            <person name="Henrissat B."/>
            <person name="Hsieh H.M."/>
            <person name="Youens-Clark K."/>
            <person name="Lutzoni F."/>
            <person name="Miadlikowska J."/>
            <person name="Eastwood D.C."/>
            <person name="Hamelin R.C."/>
            <person name="Grigoriev I.V."/>
            <person name="U'Ren J.M."/>
        </authorList>
    </citation>
    <scope>NUCLEOTIDE SEQUENCE [LARGE SCALE GENOMIC DNA]</scope>
    <source>
        <strain evidence="1 2">ER1909</strain>
    </source>
</reference>
<sequence length="174" mass="19161">MADQPTNNPISHGIAGDSGSDTAVSVPGRSAAPTPTHQAAHQHPAYTPSIKPEDIGLFYPPSEYEKKSSVVYFNVGINMLIFTEVNCFILQIYNQLGDPAAAPSNARQIMSFFPSLLLGDAAQWWSYELTREDRDWFREAGLEHLLPALGRRFSGYTIQRAPLWAPASTHGLEC</sequence>
<gene>
    <name evidence="1" type="ORF">F4821DRAFT_226867</name>
</gene>